<sequence length="183" mass="19420">MTTHARVTLLSGLIISALLLTGCDNSDNQQPHAQAPQVTVHVVNSAPLSVTTELPGRTSAFRVAEVRPQVSGIILKRNFVEGSDVEAGQSLYQIDPATYQAAWNSAKGDEAKAEAAAAIAHLTVKRYVPLLGTKYISQQEYDQAVAAARQADADVIATKAAVETARINLAYTKVTSPISGAHR</sequence>
<dbReference type="GO" id="GO:0005886">
    <property type="term" value="C:plasma membrane"/>
    <property type="evidence" value="ECO:0007669"/>
    <property type="project" value="TreeGrafter"/>
</dbReference>
<dbReference type="EMBL" id="UGLC01000004">
    <property type="protein sequence ID" value="STU50402.1"/>
    <property type="molecule type" value="Genomic_DNA"/>
</dbReference>
<evidence type="ECO:0000256" key="1">
    <source>
        <dbReference type="ARBA" id="ARBA00004519"/>
    </source>
</evidence>
<dbReference type="NCBIfam" id="TIGR01730">
    <property type="entry name" value="RND_mfp"/>
    <property type="match status" value="1"/>
</dbReference>
<dbReference type="GO" id="GO:0046677">
    <property type="term" value="P:response to antibiotic"/>
    <property type="evidence" value="ECO:0007669"/>
    <property type="project" value="TreeGrafter"/>
</dbReference>
<dbReference type="PROSITE" id="PS51257">
    <property type="entry name" value="PROKAR_LIPOPROTEIN"/>
    <property type="match status" value="1"/>
</dbReference>
<evidence type="ECO:0000313" key="6">
    <source>
        <dbReference type="Proteomes" id="UP000254799"/>
    </source>
</evidence>
<dbReference type="InterPro" id="IPR058625">
    <property type="entry name" value="MdtA-like_BSH"/>
</dbReference>
<dbReference type="AlphaFoldDB" id="A0A377YST8"/>
<dbReference type="Pfam" id="PF25917">
    <property type="entry name" value="BSH_RND"/>
    <property type="match status" value="1"/>
</dbReference>
<gene>
    <name evidence="5" type="primary">acrA_7</name>
    <name evidence="5" type="ORF">NCTC8849_06565</name>
</gene>
<evidence type="ECO:0000313" key="5">
    <source>
        <dbReference type="EMBL" id="STU50402.1"/>
    </source>
</evidence>
<reference evidence="5 6" key="1">
    <citation type="submission" date="2018-06" db="EMBL/GenBank/DDBJ databases">
        <authorList>
            <consortium name="Pathogen Informatics"/>
            <person name="Doyle S."/>
        </authorList>
    </citation>
    <scope>NUCLEOTIDE SEQUENCE [LARGE SCALE GENOMIC DNA]</scope>
    <source>
        <strain evidence="5 6">NCTC8849</strain>
    </source>
</reference>
<protein>
    <submittedName>
        <fullName evidence="5">RND efflux system, membrane fusion protein CmeA</fullName>
    </submittedName>
</protein>
<evidence type="ECO:0000256" key="2">
    <source>
        <dbReference type="ARBA" id="ARBA00009477"/>
    </source>
</evidence>
<comment type="similarity">
    <text evidence="2">Belongs to the membrane fusion protein (MFP) (TC 8.A.1) family.</text>
</comment>
<evidence type="ECO:0000259" key="3">
    <source>
        <dbReference type="Pfam" id="PF25876"/>
    </source>
</evidence>
<dbReference type="Gene3D" id="2.40.50.100">
    <property type="match status" value="1"/>
</dbReference>
<dbReference type="Pfam" id="PF25876">
    <property type="entry name" value="HH_MFP_RND"/>
    <property type="match status" value="1"/>
</dbReference>
<dbReference type="SUPFAM" id="SSF111369">
    <property type="entry name" value="HlyD-like secretion proteins"/>
    <property type="match status" value="1"/>
</dbReference>
<evidence type="ECO:0000259" key="4">
    <source>
        <dbReference type="Pfam" id="PF25917"/>
    </source>
</evidence>
<dbReference type="PANTHER" id="PTHR30158:SF21">
    <property type="entry name" value="MULTIDRUG EXPORT PROTEIN ACRE"/>
    <property type="match status" value="1"/>
</dbReference>
<dbReference type="GO" id="GO:0022857">
    <property type="term" value="F:transmembrane transporter activity"/>
    <property type="evidence" value="ECO:0007669"/>
    <property type="project" value="InterPro"/>
</dbReference>
<proteinExistence type="inferred from homology"/>
<dbReference type="FunFam" id="1.10.287.470:FF:000002">
    <property type="entry name" value="Efflux RND transporter periplasmic adaptor subunit"/>
    <property type="match status" value="1"/>
</dbReference>
<accession>A0A377YST8</accession>
<dbReference type="InterPro" id="IPR058624">
    <property type="entry name" value="MdtA-like_HH"/>
</dbReference>
<dbReference type="Proteomes" id="UP000254799">
    <property type="component" value="Unassembled WGS sequence"/>
</dbReference>
<feature type="domain" description="Multidrug resistance protein MdtA-like barrel-sandwich hybrid" evidence="4">
    <location>
        <begin position="62"/>
        <end position="180"/>
    </location>
</feature>
<dbReference type="Gene3D" id="1.10.287.470">
    <property type="entry name" value="Helix hairpin bin"/>
    <property type="match status" value="1"/>
</dbReference>
<organism evidence="5 6">
    <name type="scientific">Klebsiella pneumoniae</name>
    <dbReference type="NCBI Taxonomy" id="573"/>
    <lineage>
        <taxon>Bacteria</taxon>
        <taxon>Pseudomonadati</taxon>
        <taxon>Pseudomonadota</taxon>
        <taxon>Gammaproteobacteria</taxon>
        <taxon>Enterobacterales</taxon>
        <taxon>Enterobacteriaceae</taxon>
        <taxon>Klebsiella/Raoultella group</taxon>
        <taxon>Klebsiella</taxon>
        <taxon>Klebsiella pneumoniae complex</taxon>
    </lineage>
</organism>
<feature type="domain" description="Multidrug resistance protein MdtA-like alpha-helical hairpin" evidence="3">
    <location>
        <begin position="104"/>
        <end position="172"/>
    </location>
</feature>
<dbReference type="PANTHER" id="PTHR30158">
    <property type="entry name" value="ACRA/E-RELATED COMPONENT OF DRUG EFFLUX TRANSPORTER"/>
    <property type="match status" value="1"/>
</dbReference>
<comment type="subcellular location">
    <subcellularLocation>
        <location evidence="1">Cell inner membrane</location>
        <topology evidence="1">Lipid-anchor</topology>
    </subcellularLocation>
</comment>
<dbReference type="InterPro" id="IPR006143">
    <property type="entry name" value="RND_pump_MFP"/>
</dbReference>
<name>A0A377YST8_KLEPN</name>